<dbReference type="Proteomes" id="UP001480955">
    <property type="component" value="Unassembled WGS sequence"/>
</dbReference>
<proteinExistence type="predicted"/>
<reference evidence="1 2" key="1">
    <citation type="submission" date="2024-06" db="EMBL/GenBank/DDBJ databases">
        <authorList>
            <person name="Campbell A.G."/>
        </authorList>
    </citation>
    <scope>NUCLEOTIDE SEQUENCE [LARGE SCALE GENOMIC DNA]</scope>
    <source>
        <strain evidence="1 2">EM12</strain>
    </source>
</reference>
<comment type="caution">
    <text evidence="1">The sequence shown here is derived from an EMBL/GenBank/DDBJ whole genome shotgun (WGS) entry which is preliminary data.</text>
</comment>
<dbReference type="EMBL" id="JBELQE010000124">
    <property type="protein sequence ID" value="MER2252884.1"/>
    <property type="molecule type" value="Genomic_DNA"/>
</dbReference>
<evidence type="ECO:0000313" key="1">
    <source>
        <dbReference type="EMBL" id="MER2252884.1"/>
    </source>
</evidence>
<dbReference type="RefSeq" id="WP_350397100.1">
    <property type="nucleotide sequence ID" value="NZ_JBELQE010000124.1"/>
</dbReference>
<gene>
    <name evidence="1" type="ORF">ABS772_23475</name>
</gene>
<sequence>MRFAARSSSLSGRLLGSLEISIVIATTSLGLSLARAEYKECKVLQKRVGGAAADWKFEAVAADGKKTTICVKGKTINETAAKQACRQGEYDDESDCKKW</sequence>
<name>A0ABV1QU67_9HYPH</name>
<evidence type="ECO:0000313" key="2">
    <source>
        <dbReference type="Proteomes" id="UP001480955"/>
    </source>
</evidence>
<organism evidence="1 2">
    <name type="scientific">Methylorubrum podarium</name>
    <dbReference type="NCBI Taxonomy" id="200476"/>
    <lineage>
        <taxon>Bacteria</taxon>
        <taxon>Pseudomonadati</taxon>
        <taxon>Pseudomonadota</taxon>
        <taxon>Alphaproteobacteria</taxon>
        <taxon>Hyphomicrobiales</taxon>
        <taxon>Methylobacteriaceae</taxon>
        <taxon>Methylorubrum</taxon>
    </lineage>
</organism>
<protein>
    <submittedName>
        <fullName evidence="1">Uncharacterized protein</fullName>
    </submittedName>
</protein>
<keyword evidence="2" id="KW-1185">Reference proteome</keyword>
<accession>A0ABV1QU67</accession>